<gene>
    <name evidence="1" type="ORF">LSH36_2929g00001</name>
</gene>
<accession>A0AAD9IR35</accession>
<evidence type="ECO:0000313" key="2">
    <source>
        <dbReference type="Proteomes" id="UP001208570"/>
    </source>
</evidence>
<proteinExistence type="predicted"/>
<dbReference type="EMBL" id="JAODUP010002923">
    <property type="protein sequence ID" value="KAK2138500.1"/>
    <property type="molecule type" value="Genomic_DNA"/>
</dbReference>
<organism evidence="1 2">
    <name type="scientific">Paralvinella palmiformis</name>
    <dbReference type="NCBI Taxonomy" id="53620"/>
    <lineage>
        <taxon>Eukaryota</taxon>
        <taxon>Metazoa</taxon>
        <taxon>Spiralia</taxon>
        <taxon>Lophotrochozoa</taxon>
        <taxon>Annelida</taxon>
        <taxon>Polychaeta</taxon>
        <taxon>Sedentaria</taxon>
        <taxon>Canalipalpata</taxon>
        <taxon>Terebellida</taxon>
        <taxon>Terebelliformia</taxon>
        <taxon>Alvinellidae</taxon>
        <taxon>Paralvinella</taxon>
    </lineage>
</organism>
<name>A0AAD9IR35_9ANNE</name>
<keyword evidence="2" id="KW-1185">Reference proteome</keyword>
<comment type="caution">
    <text evidence="1">The sequence shown here is derived from an EMBL/GenBank/DDBJ whole genome shotgun (WGS) entry which is preliminary data.</text>
</comment>
<dbReference type="Proteomes" id="UP001208570">
    <property type="component" value="Unassembled WGS sequence"/>
</dbReference>
<sequence length="84" mass="9975">MKGIYQYKVTYRPRKNPVNPSDYMSRYAVERIPPNLKDNVFVKEAEQYVTFIENYVLPKAKLTEEVKKVTLEDDTLQKMIEKCP</sequence>
<evidence type="ECO:0000313" key="1">
    <source>
        <dbReference type="EMBL" id="KAK2138500.1"/>
    </source>
</evidence>
<reference evidence="1" key="1">
    <citation type="journal article" date="2023" name="Mol. Biol. Evol.">
        <title>Third-Generation Sequencing Reveals the Adaptive Role of the Epigenome in Three Deep-Sea Polychaetes.</title>
        <authorList>
            <person name="Perez M."/>
            <person name="Aroh O."/>
            <person name="Sun Y."/>
            <person name="Lan Y."/>
            <person name="Juniper S.K."/>
            <person name="Young C.R."/>
            <person name="Angers B."/>
            <person name="Qian P.Y."/>
        </authorList>
    </citation>
    <scope>NUCLEOTIDE SEQUENCE</scope>
    <source>
        <strain evidence="1">P08H-3</strain>
    </source>
</reference>
<dbReference type="AlphaFoldDB" id="A0AAD9IR35"/>
<protein>
    <submittedName>
        <fullName evidence="1">Uncharacterized protein</fullName>
    </submittedName>
</protein>